<organism evidence="5 6">
    <name type="scientific">Phytoactinopolyspora mesophila</name>
    <dbReference type="NCBI Taxonomy" id="2650750"/>
    <lineage>
        <taxon>Bacteria</taxon>
        <taxon>Bacillati</taxon>
        <taxon>Actinomycetota</taxon>
        <taxon>Actinomycetes</taxon>
        <taxon>Jiangellales</taxon>
        <taxon>Jiangellaceae</taxon>
        <taxon>Phytoactinopolyspora</taxon>
    </lineage>
</organism>
<feature type="binding site" evidence="4">
    <location>
        <position position="174"/>
    </location>
    <ligand>
        <name>molybdate</name>
        <dbReference type="ChEBI" id="CHEBI:36264"/>
    </ligand>
</feature>
<dbReference type="InterPro" id="IPR005950">
    <property type="entry name" value="ModA"/>
</dbReference>
<dbReference type="EMBL" id="WLZY01000008">
    <property type="protein sequence ID" value="NDL59807.1"/>
    <property type="molecule type" value="Genomic_DNA"/>
</dbReference>
<evidence type="ECO:0000256" key="2">
    <source>
        <dbReference type="ARBA" id="ARBA00022723"/>
    </source>
</evidence>
<gene>
    <name evidence="5" type="primary">modA</name>
    <name evidence="5" type="ORF">F7O44_22290</name>
</gene>
<keyword evidence="4" id="KW-0500">Molybdenum</keyword>
<dbReference type="GO" id="GO:0030973">
    <property type="term" value="F:molybdate ion binding"/>
    <property type="evidence" value="ECO:0007669"/>
    <property type="project" value="TreeGrafter"/>
</dbReference>
<accession>A0A7K3M9X5</accession>
<comment type="similarity">
    <text evidence="1">Belongs to the bacterial solute-binding protein ModA family.</text>
</comment>
<evidence type="ECO:0000313" key="6">
    <source>
        <dbReference type="Proteomes" id="UP000460435"/>
    </source>
</evidence>
<sequence length="256" mass="26060">MAGVGVLTALGLWWWNGNDEYPSTDEEASAEAGGTVTVLAAASLTEAFTDLADELTAQHPELDIVYSFGPSSTLAQQAVAGAPADILVTADIETMDVAVEAGVVAGAPEVIARNTMALVTPADNPGDVRGLADLARSDLRIALCEPKVPCGAKADEVLGEAGVAAAPDTLATDVKEVMALVTLGEVDAALVYRTDALAAGDAILTVTAEELTKVSTEYPAALLVQAHSPQAARLVMDAMTGEVGRSALDTAGFAEP</sequence>
<dbReference type="AlphaFoldDB" id="A0A7K3M9X5"/>
<name>A0A7K3M9X5_9ACTN</name>
<dbReference type="InterPro" id="IPR050682">
    <property type="entry name" value="ModA/WtpA"/>
</dbReference>
<keyword evidence="6" id="KW-1185">Reference proteome</keyword>
<dbReference type="PANTHER" id="PTHR30632">
    <property type="entry name" value="MOLYBDATE-BINDING PERIPLASMIC PROTEIN"/>
    <property type="match status" value="1"/>
</dbReference>
<dbReference type="NCBIfam" id="TIGR01256">
    <property type="entry name" value="modA"/>
    <property type="match status" value="1"/>
</dbReference>
<dbReference type="PIRSF" id="PIRSF004846">
    <property type="entry name" value="ModA"/>
    <property type="match status" value="1"/>
</dbReference>
<protein>
    <submittedName>
        <fullName evidence="5">Molybdate ABC transporter substrate-binding protein</fullName>
    </submittedName>
</protein>
<feature type="binding site" evidence="4">
    <location>
        <position position="192"/>
    </location>
    <ligand>
        <name>molybdate</name>
        <dbReference type="ChEBI" id="CHEBI:36264"/>
    </ligand>
</feature>
<dbReference type="PANTHER" id="PTHR30632:SF0">
    <property type="entry name" value="SULFATE-BINDING PROTEIN"/>
    <property type="match status" value="1"/>
</dbReference>
<dbReference type="Pfam" id="PF13531">
    <property type="entry name" value="SBP_bac_11"/>
    <property type="match status" value="1"/>
</dbReference>
<evidence type="ECO:0000256" key="1">
    <source>
        <dbReference type="ARBA" id="ARBA00009175"/>
    </source>
</evidence>
<dbReference type="GO" id="GO:0015689">
    <property type="term" value="P:molybdate ion transport"/>
    <property type="evidence" value="ECO:0007669"/>
    <property type="project" value="InterPro"/>
</dbReference>
<reference evidence="5 6" key="1">
    <citation type="submission" date="2019-11" db="EMBL/GenBank/DDBJ databases">
        <authorList>
            <person name="Li X.-J."/>
            <person name="Feng X.-M."/>
        </authorList>
    </citation>
    <scope>NUCLEOTIDE SEQUENCE [LARGE SCALE GENOMIC DNA]</scope>
    <source>
        <strain evidence="5 6">XMNu-373</strain>
    </source>
</reference>
<keyword evidence="3" id="KW-0732">Signal</keyword>
<evidence type="ECO:0000313" key="5">
    <source>
        <dbReference type="EMBL" id="NDL59807.1"/>
    </source>
</evidence>
<dbReference type="Gene3D" id="3.40.190.10">
    <property type="entry name" value="Periplasmic binding protein-like II"/>
    <property type="match status" value="2"/>
</dbReference>
<dbReference type="SUPFAM" id="SSF53850">
    <property type="entry name" value="Periplasmic binding protein-like II"/>
    <property type="match status" value="1"/>
</dbReference>
<evidence type="ECO:0000256" key="3">
    <source>
        <dbReference type="ARBA" id="ARBA00022729"/>
    </source>
</evidence>
<keyword evidence="2 4" id="KW-0479">Metal-binding</keyword>
<comment type="caution">
    <text evidence="5">The sequence shown here is derived from an EMBL/GenBank/DDBJ whole genome shotgun (WGS) entry which is preliminary data.</text>
</comment>
<evidence type="ECO:0000256" key="4">
    <source>
        <dbReference type="PIRSR" id="PIRSR004846-1"/>
    </source>
</evidence>
<proteinExistence type="inferred from homology"/>
<dbReference type="Proteomes" id="UP000460435">
    <property type="component" value="Unassembled WGS sequence"/>
</dbReference>
<feature type="binding site" evidence="4">
    <location>
        <position position="43"/>
    </location>
    <ligand>
        <name>molybdate</name>
        <dbReference type="ChEBI" id="CHEBI:36264"/>
    </ligand>
</feature>
<dbReference type="GO" id="GO:0046872">
    <property type="term" value="F:metal ion binding"/>
    <property type="evidence" value="ECO:0007669"/>
    <property type="project" value="UniProtKB-KW"/>
</dbReference>
<feature type="binding site" evidence="4">
    <location>
        <position position="71"/>
    </location>
    <ligand>
        <name>molybdate</name>
        <dbReference type="ChEBI" id="CHEBI:36264"/>
    </ligand>
</feature>